<reference evidence="2 3" key="1">
    <citation type="journal article" date="2019" name="Int. J. Syst. Evol. Microbiol.">
        <title>The Global Catalogue of Microorganisms (GCM) 10K type strain sequencing project: providing services to taxonomists for standard genome sequencing and annotation.</title>
        <authorList>
            <consortium name="The Broad Institute Genomics Platform"/>
            <consortium name="The Broad Institute Genome Sequencing Center for Infectious Disease"/>
            <person name="Wu L."/>
            <person name="Ma J."/>
        </authorList>
    </citation>
    <scope>NUCLEOTIDE SEQUENCE [LARGE SCALE GENOMIC DNA]</scope>
    <source>
        <strain evidence="2 3">JCM 17504</strain>
    </source>
</reference>
<organism evidence="2 3">
    <name type="scientific">Haladaptatus pallidirubidus</name>
    <dbReference type="NCBI Taxonomy" id="1008152"/>
    <lineage>
        <taxon>Archaea</taxon>
        <taxon>Methanobacteriati</taxon>
        <taxon>Methanobacteriota</taxon>
        <taxon>Stenosarchaea group</taxon>
        <taxon>Halobacteria</taxon>
        <taxon>Halobacteriales</taxon>
        <taxon>Haladaptataceae</taxon>
        <taxon>Haladaptatus</taxon>
    </lineage>
</organism>
<dbReference type="RefSeq" id="WP_227775043.1">
    <property type="nucleotide sequence ID" value="NZ_BAABKX010000001.1"/>
</dbReference>
<evidence type="ECO:0000313" key="2">
    <source>
        <dbReference type="EMBL" id="GAA5041179.1"/>
    </source>
</evidence>
<feature type="transmembrane region" description="Helical" evidence="1">
    <location>
        <begin position="6"/>
        <end position="23"/>
    </location>
</feature>
<proteinExistence type="predicted"/>
<keyword evidence="1" id="KW-0472">Membrane</keyword>
<feature type="transmembrane region" description="Helical" evidence="1">
    <location>
        <begin position="64"/>
        <end position="82"/>
    </location>
</feature>
<name>A0AAV3UBV0_9EURY</name>
<evidence type="ECO:0000313" key="3">
    <source>
        <dbReference type="Proteomes" id="UP001501729"/>
    </source>
</evidence>
<keyword evidence="1" id="KW-1133">Transmembrane helix</keyword>
<dbReference type="GeneID" id="68615001"/>
<keyword evidence="3" id="KW-1185">Reference proteome</keyword>
<gene>
    <name evidence="2" type="ORF">GCM10025751_03030</name>
</gene>
<accession>A0AAV3UBV0</accession>
<keyword evidence="1" id="KW-0812">Transmembrane</keyword>
<evidence type="ECO:0000256" key="1">
    <source>
        <dbReference type="SAM" id="Phobius"/>
    </source>
</evidence>
<sequence>MLGTRGVVGVMAGVTMVVAIAAFRSGRKPLGLWLLTAGFFIASIWSALSVYWTQENTGVLSSESHLMLGTTAVAGTIYYWMLAREAASEQ</sequence>
<dbReference type="EMBL" id="BAABKX010000001">
    <property type="protein sequence ID" value="GAA5041179.1"/>
    <property type="molecule type" value="Genomic_DNA"/>
</dbReference>
<dbReference type="AlphaFoldDB" id="A0AAV3UBV0"/>
<protein>
    <submittedName>
        <fullName evidence="2">Uncharacterized protein</fullName>
    </submittedName>
</protein>
<dbReference type="Proteomes" id="UP001501729">
    <property type="component" value="Unassembled WGS sequence"/>
</dbReference>
<comment type="caution">
    <text evidence="2">The sequence shown here is derived from an EMBL/GenBank/DDBJ whole genome shotgun (WGS) entry which is preliminary data.</text>
</comment>
<feature type="transmembrane region" description="Helical" evidence="1">
    <location>
        <begin position="30"/>
        <end position="52"/>
    </location>
</feature>